<keyword evidence="2" id="KW-0732">Signal</keyword>
<feature type="compositionally biased region" description="Gly residues" evidence="1">
    <location>
        <begin position="112"/>
        <end position="121"/>
    </location>
</feature>
<organism evidence="3 4">
    <name type="scientific">Portunus trituberculatus</name>
    <name type="common">Swimming crab</name>
    <name type="synonym">Neptunus trituberculatus</name>
    <dbReference type="NCBI Taxonomy" id="210409"/>
    <lineage>
        <taxon>Eukaryota</taxon>
        <taxon>Metazoa</taxon>
        <taxon>Ecdysozoa</taxon>
        <taxon>Arthropoda</taxon>
        <taxon>Crustacea</taxon>
        <taxon>Multicrustacea</taxon>
        <taxon>Malacostraca</taxon>
        <taxon>Eumalacostraca</taxon>
        <taxon>Eucarida</taxon>
        <taxon>Decapoda</taxon>
        <taxon>Pleocyemata</taxon>
        <taxon>Brachyura</taxon>
        <taxon>Eubrachyura</taxon>
        <taxon>Portunoidea</taxon>
        <taxon>Portunidae</taxon>
        <taxon>Portuninae</taxon>
        <taxon>Portunus</taxon>
    </lineage>
</organism>
<protein>
    <recommendedName>
        <fullName evidence="5">Secreted protein</fullName>
    </recommendedName>
</protein>
<feature type="compositionally biased region" description="Basic and acidic residues" evidence="1">
    <location>
        <begin position="85"/>
        <end position="98"/>
    </location>
</feature>
<dbReference type="Proteomes" id="UP000324222">
    <property type="component" value="Unassembled WGS sequence"/>
</dbReference>
<dbReference type="AlphaFoldDB" id="A0A5B7HBJ4"/>
<evidence type="ECO:0000256" key="2">
    <source>
        <dbReference type="SAM" id="SignalP"/>
    </source>
</evidence>
<proteinExistence type="predicted"/>
<keyword evidence="4" id="KW-1185">Reference proteome</keyword>
<name>A0A5B7HBJ4_PORTR</name>
<evidence type="ECO:0000313" key="3">
    <source>
        <dbReference type="EMBL" id="MPC70141.1"/>
    </source>
</evidence>
<comment type="caution">
    <text evidence="3">The sequence shown here is derived from an EMBL/GenBank/DDBJ whole genome shotgun (WGS) entry which is preliminary data.</text>
</comment>
<feature type="region of interest" description="Disordered" evidence="1">
    <location>
        <begin position="68"/>
        <end position="121"/>
    </location>
</feature>
<feature type="signal peptide" evidence="2">
    <location>
        <begin position="1"/>
        <end position="30"/>
    </location>
</feature>
<feature type="chain" id="PRO_5022967111" description="Secreted protein" evidence="2">
    <location>
        <begin position="31"/>
        <end position="121"/>
    </location>
</feature>
<dbReference type="EMBL" id="VSRR010030624">
    <property type="protein sequence ID" value="MPC70141.1"/>
    <property type="molecule type" value="Genomic_DNA"/>
</dbReference>
<evidence type="ECO:0000256" key="1">
    <source>
        <dbReference type="SAM" id="MobiDB-lite"/>
    </source>
</evidence>
<sequence length="121" mass="12799">MATARCLRPPTAHPGSVHLALALLTALAASREGRLGSAWKVTNFRISSARAGLLCSLRLTKQNVITPRGRPNDTVNNSYVSGEKCQWREGEREGRKSEGLGSDGTVAAEEGAVGGRNGDKV</sequence>
<reference evidence="3 4" key="1">
    <citation type="submission" date="2019-05" db="EMBL/GenBank/DDBJ databases">
        <title>Another draft genome of Portunus trituberculatus and its Hox gene families provides insights of decapod evolution.</title>
        <authorList>
            <person name="Jeong J.-H."/>
            <person name="Song I."/>
            <person name="Kim S."/>
            <person name="Choi T."/>
            <person name="Kim D."/>
            <person name="Ryu S."/>
            <person name="Kim W."/>
        </authorList>
    </citation>
    <scope>NUCLEOTIDE SEQUENCE [LARGE SCALE GENOMIC DNA]</scope>
    <source>
        <tissue evidence="3">Muscle</tissue>
    </source>
</reference>
<accession>A0A5B7HBJ4</accession>
<evidence type="ECO:0000313" key="4">
    <source>
        <dbReference type="Proteomes" id="UP000324222"/>
    </source>
</evidence>
<gene>
    <name evidence="3" type="ORF">E2C01_064380</name>
</gene>
<evidence type="ECO:0008006" key="5">
    <source>
        <dbReference type="Google" id="ProtNLM"/>
    </source>
</evidence>